<evidence type="ECO:0000313" key="1">
    <source>
        <dbReference type="EMBL" id="GES72739.1"/>
    </source>
</evidence>
<accession>A0A8H3QD35</accession>
<sequence length="138" mass="15689">MKLKTKVNKIQFNTSCELLNNPHIQPIKASKDIEIKSAISFYQNKSCVQNTEKATKNWLETFERFRKDMNKDGTECKALSIKQAIGGINRYLIEFSIIHGINLRDHHQFPVLARVLDGKMKDLQDKGLGEIKGSAALT</sequence>
<dbReference type="AlphaFoldDB" id="A0A8H3QD35"/>
<dbReference type="Proteomes" id="UP000615446">
    <property type="component" value="Unassembled WGS sequence"/>
</dbReference>
<evidence type="ECO:0000313" key="2">
    <source>
        <dbReference type="Proteomes" id="UP000615446"/>
    </source>
</evidence>
<dbReference type="EMBL" id="BLAL01000004">
    <property type="protein sequence ID" value="GES72739.1"/>
    <property type="molecule type" value="Genomic_DNA"/>
</dbReference>
<dbReference type="OrthoDB" id="2449280at2759"/>
<name>A0A8H3QD35_9GLOM</name>
<reference evidence="1" key="1">
    <citation type="submission" date="2019-10" db="EMBL/GenBank/DDBJ databases">
        <title>Conservation and host-specific expression of non-tandemly repeated heterogenous ribosome RNA gene in arbuscular mycorrhizal fungi.</title>
        <authorList>
            <person name="Maeda T."/>
            <person name="Kobayashi Y."/>
            <person name="Nakagawa T."/>
            <person name="Ezawa T."/>
            <person name="Yamaguchi K."/>
            <person name="Bino T."/>
            <person name="Nishimoto Y."/>
            <person name="Shigenobu S."/>
            <person name="Kawaguchi M."/>
        </authorList>
    </citation>
    <scope>NUCLEOTIDE SEQUENCE</scope>
    <source>
        <strain evidence="1">HR1</strain>
    </source>
</reference>
<proteinExistence type="predicted"/>
<protein>
    <submittedName>
        <fullName evidence="1">Uncharacterized protein</fullName>
    </submittedName>
</protein>
<comment type="caution">
    <text evidence="1">The sequence shown here is derived from an EMBL/GenBank/DDBJ whole genome shotgun (WGS) entry which is preliminary data.</text>
</comment>
<gene>
    <name evidence="1" type="ORF">RCL2_000029200</name>
</gene>
<organism evidence="1 2">
    <name type="scientific">Rhizophagus clarus</name>
    <dbReference type="NCBI Taxonomy" id="94130"/>
    <lineage>
        <taxon>Eukaryota</taxon>
        <taxon>Fungi</taxon>
        <taxon>Fungi incertae sedis</taxon>
        <taxon>Mucoromycota</taxon>
        <taxon>Glomeromycotina</taxon>
        <taxon>Glomeromycetes</taxon>
        <taxon>Glomerales</taxon>
        <taxon>Glomeraceae</taxon>
        <taxon>Rhizophagus</taxon>
    </lineage>
</organism>